<keyword evidence="3" id="KW-1185">Reference proteome</keyword>
<dbReference type="Gene3D" id="3.90.1200.10">
    <property type="match status" value="1"/>
</dbReference>
<name>A0A1T5F5P2_9SPHI</name>
<organism evidence="2 3">
    <name type="scientific">Daejeonella lutea</name>
    <dbReference type="NCBI Taxonomy" id="572036"/>
    <lineage>
        <taxon>Bacteria</taxon>
        <taxon>Pseudomonadati</taxon>
        <taxon>Bacteroidota</taxon>
        <taxon>Sphingobacteriia</taxon>
        <taxon>Sphingobacteriales</taxon>
        <taxon>Sphingobacteriaceae</taxon>
        <taxon>Daejeonella</taxon>
    </lineage>
</organism>
<dbReference type="Pfam" id="PF01636">
    <property type="entry name" value="APH"/>
    <property type="match status" value="1"/>
</dbReference>
<dbReference type="GO" id="GO:0016740">
    <property type="term" value="F:transferase activity"/>
    <property type="evidence" value="ECO:0007669"/>
    <property type="project" value="UniProtKB-KW"/>
</dbReference>
<evidence type="ECO:0000313" key="2">
    <source>
        <dbReference type="EMBL" id="SKB91494.1"/>
    </source>
</evidence>
<protein>
    <submittedName>
        <fullName evidence="2">Phosphotransferase enzyme family protein</fullName>
    </submittedName>
</protein>
<evidence type="ECO:0000313" key="3">
    <source>
        <dbReference type="Proteomes" id="UP000189981"/>
    </source>
</evidence>
<dbReference type="STRING" id="572036.SAMN05661099_3436"/>
<accession>A0A1T5F5P2</accession>
<dbReference type="InterPro" id="IPR050249">
    <property type="entry name" value="Pseudomonas-type_ThrB"/>
</dbReference>
<gene>
    <name evidence="2" type="ORF">SAMN05661099_3436</name>
</gene>
<dbReference type="Proteomes" id="UP000189981">
    <property type="component" value="Unassembled WGS sequence"/>
</dbReference>
<dbReference type="SUPFAM" id="SSF56112">
    <property type="entry name" value="Protein kinase-like (PK-like)"/>
    <property type="match status" value="1"/>
</dbReference>
<dbReference type="EMBL" id="FUYR01000006">
    <property type="protein sequence ID" value="SKB91494.1"/>
    <property type="molecule type" value="Genomic_DNA"/>
</dbReference>
<dbReference type="PANTHER" id="PTHR21064:SF5">
    <property type="entry name" value="SLR1880 PROTEIN"/>
    <property type="match status" value="1"/>
</dbReference>
<proteinExistence type="predicted"/>
<dbReference type="PANTHER" id="PTHR21064">
    <property type="entry name" value="AMINOGLYCOSIDE PHOSPHOTRANSFERASE DOMAIN-CONTAINING PROTEIN-RELATED"/>
    <property type="match status" value="1"/>
</dbReference>
<dbReference type="InterPro" id="IPR011009">
    <property type="entry name" value="Kinase-like_dom_sf"/>
</dbReference>
<keyword evidence="2" id="KW-0808">Transferase</keyword>
<dbReference type="OrthoDB" id="526037at2"/>
<feature type="domain" description="Aminoglycoside phosphotransferase" evidence="1">
    <location>
        <begin position="24"/>
        <end position="257"/>
    </location>
</feature>
<dbReference type="InterPro" id="IPR002575">
    <property type="entry name" value="Aminoglycoside_PTrfase"/>
</dbReference>
<dbReference type="RefSeq" id="WP_079703940.1">
    <property type="nucleotide sequence ID" value="NZ_FUYR01000006.1"/>
</dbReference>
<evidence type="ECO:0000259" key="1">
    <source>
        <dbReference type="Pfam" id="PF01636"/>
    </source>
</evidence>
<sequence>MSSTVEKVAEKYGYSPDQIQSQKFGTGHINSTYLLSVDGEDKKFILQSINQNVFKDPLIIAQNVRLVGEYLKKNYPEYLFVGSIPALSGEEMPLVDGVYWRMSRFIPNSVAYDTLSDPKQAFEAAEQFGRLSKLLSRFDPSLLRPSIPGFHDLNLRYDQFKEAHANAEEGLKLKASHQIETALSHSFIVDFFNSYKNSPDFPDRAMHHDTKISNMLFDKTTNEGLCVIDLDTLMAGKFISDLGDMMRTYVCAFSENEADMDKIFIRVEYFEAIINGYLKEMGSILTNTEKDLILFSGKYLIYMQALRFLTDYLNGNVYYPISYPEQNLVRTVNQFKLLSEFFSKEKILQSIVDKCLHS</sequence>
<dbReference type="AlphaFoldDB" id="A0A1T5F5P2"/>
<reference evidence="3" key="1">
    <citation type="submission" date="2017-02" db="EMBL/GenBank/DDBJ databases">
        <authorList>
            <person name="Varghese N."/>
            <person name="Submissions S."/>
        </authorList>
    </citation>
    <scope>NUCLEOTIDE SEQUENCE [LARGE SCALE GENOMIC DNA]</scope>
    <source>
        <strain evidence="3">DSM 22385</strain>
    </source>
</reference>